<name>A0ABU0XC47_9PSEU</name>
<evidence type="ECO:0000313" key="2">
    <source>
        <dbReference type="EMBL" id="MDQ2588259.1"/>
    </source>
</evidence>
<accession>A0ABU0XC47</accession>
<protein>
    <recommendedName>
        <fullName evidence="4">Lipoprotein</fullName>
    </recommendedName>
</protein>
<sequence length="115" mass="11796">MMTMIAGCAGNITFAGGVGGCGVDAHSVHASRGTPGDMGGKATIRCTVEVADVRLEVRLEQQRESTWAPVADNLALPGGYGPAVGVLPANKRRRARSSSRARRGPTGSPRAGAPR</sequence>
<organism evidence="2 3">
    <name type="scientific">Saccharothrix yanglingensis</name>
    <dbReference type="NCBI Taxonomy" id="659496"/>
    <lineage>
        <taxon>Bacteria</taxon>
        <taxon>Bacillati</taxon>
        <taxon>Actinomycetota</taxon>
        <taxon>Actinomycetes</taxon>
        <taxon>Pseudonocardiales</taxon>
        <taxon>Pseudonocardiaceae</taxon>
        <taxon>Saccharothrix</taxon>
    </lineage>
</organism>
<proteinExistence type="predicted"/>
<feature type="region of interest" description="Disordered" evidence="1">
    <location>
        <begin position="80"/>
        <end position="115"/>
    </location>
</feature>
<keyword evidence="3" id="KW-1185">Reference proteome</keyword>
<feature type="compositionally biased region" description="Low complexity" evidence="1">
    <location>
        <begin position="104"/>
        <end position="115"/>
    </location>
</feature>
<dbReference type="EMBL" id="NSDM01000017">
    <property type="protein sequence ID" value="MDQ2588259.1"/>
    <property type="molecule type" value="Genomic_DNA"/>
</dbReference>
<evidence type="ECO:0008006" key="4">
    <source>
        <dbReference type="Google" id="ProtNLM"/>
    </source>
</evidence>
<comment type="caution">
    <text evidence="2">The sequence shown here is derived from an EMBL/GenBank/DDBJ whole genome shotgun (WGS) entry which is preliminary data.</text>
</comment>
<dbReference type="Proteomes" id="UP001225605">
    <property type="component" value="Unassembled WGS sequence"/>
</dbReference>
<reference evidence="2 3" key="1">
    <citation type="submission" date="2017-06" db="EMBL/GenBank/DDBJ databases">
        <title>Cultured bacterium strain Saccharothrix yanglingensis Hhs.015.</title>
        <authorList>
            <person name="Xia Y."/>
        </authorList>
    </citation>
    <scope>NUCLEOTIDE SEQUENCE [LARGE SCALE GENOMIC DNA]</scope>
    <source>
        <strain evidence="2 3">Hhs.015</strain>
    </source>
</reference>
<feature type="compositionally biased region" description="Basic residues" evidence="1">
    <location>
        <begin position="90"/>
        <end position="103"/>
    </location>
</feature>
<gene>
    <name evidence="2" type="ORF">CKY47_30700</name>
</gene>
<evidence type="ECO:0000313" key="3">
    <source>
        <dbReference type="Proteomes" id="UP001225605"/>
    </source>
</evidence>
<evidence type="ECO:0000256" key="1">
    <source>
        <dbReference type="SAM" id="MobiDB-lite"/>
    </source>
</evidence>